<comment type="caution">
    <text evidence="2">The sequence shown here is derived from an EMBL/GenBank/DDBJ whole genome shotgun (WGS) entry which is preliminary data.</text>
</comment>
<evidence type="ECO:0000313" key="3">
    <source>
        <dbReference type="Proteomes" id="UP000325122"/>
    </source>
</evidence>
<keyword evidence="3" id="KW-1185">Reference proteome</keyword>
<feature type="signal peptide" evidence="1">
    <location>
        <begin position="1"/>
        <end position="31"/>
    </location>
</feature>
<feature type="chain" id="PRO_5024359411" evidence="1">
    <location>
        <begin position="32"/>
        <end position="176"/>
    </location>
</feature>
<sequence>MIMEGVMGKAWMAGAALALALALGAAQEAEAQETPGAALEALYAAISGPVGQARDWDSLRALFLDGARMHVSVTGPEGADRAVTLTVDDYIALNGERLAEIGFTEVETRRQTHVYGALAHILSAYEAVRADTGEEVAVGVNMVTLMRVGSDWKIAAIAWRAADADWPVDRAFEAVD</sequence>
<dbReference type="AlphaFoldDB" id="A0A5M6ZIQ9"/>
<proteinExistence type="predicted"/>
<protein>
    <submittedName>
        <fullName evidence="2">Nuclear transport factor 2 family protein</fullName>
    </submittedName>
</protein>
<reference evidence="2 3" key="1">
    <citation type="submission" date="2019-09" db="EMBL/GenBank/DDBJ databases">
        <authorList>
            <person name="Kevbrin V."/>
            <person name="Grouzdev D.S."/>
        </authorList>
    </citation>
    <scope>NUCLEOTIDE SEQUENCE [LARGE SCALE GENOMIC DNA]</scope>
    <source>
        <strain evidence="2 3">G-192</strain>
    </source>
</reference>
<dbReference type="Gene3D" id="3.10.450.50">
    <property type="match status" value="1"/>
</dbReference>
<evidence type="ECO:0000256" key="1">
    <source>
        <dbReference type="SAM" id="SignalP"/>
    </source>
</evidence>
<dbReference type="EMBL" id="VWOJ01000002">
    <property type="protein sequence ID" value="KAA5803905.1"/>
    <property type="molecule type" value="Genomic_DNA"/>
</dbReference>
<gene>
    <name evidence="2" type="ORF">F1654_08910</name>
</gene>
<name>A0A5M6ZIQ9_9PROT</name>
<dbReference type="InterPro" id="IPR032710">
    <property type="entry name" value="NTF2-like_dom_sf"/>
</dbReference>
<organism evidence="2 3">
    <name type="scientific">Alkalicaulis satelles</name>
    <dbReference type="NCBI Taxonomy" id="2609175"/>
    <lineage>
        <taxon>Bacteria</taxon>
        <taxon>Pseudomonadati</taxon>
        <taxon>Pseudomonadota</taxon>
        <taxon>Alphaproteobacteria</taxon>
        <taxon>Maricaulales</taxon>
        <taxon>Maricaulaceae</taxon>
        <taxon>Alkalicaulis</taxon>
    </lineage>
</organism>
<accession>A0A5M6ZIQ9</accession>
<keyword evidence="1" id="KW-0732">Signal</keyword>
<evidence type="ECO:0000313" key="2">
    <source>
        <dbReference type="EMBL" id="KAA5803905.1"/>
    </source>
</evidence>
<dbReference type="RefSeq" id="WP_233205200.1">
    <property type="nucleotide sequence ID" value="NZ_VWOJ01000002.1"/>
</dbReference>
<dbReference type="Proteomes" id="UP000325122">
    <property type="component" value="Unassembled WGS sequence"/>
</dbReference>
<dbReference type="SUPFAM" id="SSF54427">
    <property type="entry name" value="NTF2-like"/>
    <property type="match status" value="1"/>
</dbReference>